<protein>
    <submittedName>
        <fullName evidence="2">Uncharacterized protein</fullName>
    </submittedName>
</protein>
<feature type="compositionally biased region" description="Polar residues" evidence="1">
    <location>
        <begin position="30"/>
        <end position="47"/>
    </location>
</feature>
<accession>A0A7J7ZWQ7</accession>
<name>A0A7J7ZWQ7_MYOMY</name>
<dbReference type="Proteomes" id="UP000527355">
    <property type="component" value="Unassembled WGS sequence"/>
</dbReference>
<evidence type="ECO:0000256" key="1">
    <source>
        <dbReference type="SAM" id="MobiDB-lite"/>
    </source>
</evidence>
<sequence>MGSASATTLHPWGPPAGITGPEAPPRAPTAQESPTWQEAPQSRTGSWLKNRPLCLRGGHTLFLRPNCSHHPQEFQTTGEVPAPQPHSGPDPQLYLLTARLMNPQRLTGQLFPSFFLLNRFLMISERKGEEK</sequence>
<feature type="region of interest" description="Disordered" evidence="1">
    <location>
        <begin position="67"/>
        <end position="91"/>
    </location>
</feature>
<reference evidence="2 3" key="1">
    <citation type="journal article" date="2020" name="Nature">
        <title>Six reference-quality genomes reveal evolution of bat adaptations.</title>
        <authorList>
            <person name="Jebb D."/>
            <person name="Huang Z."/>
            <person name="Pippel M."/>
            <person name="Hughes G.M."/>
            <person name="Lavrichenko K."/>
            <person name="Devanna P."/>
            <person name="Winkler S."/>
            <person name="Jermiin L.S."/>
            <person name="Skirmuntt E.C."/>
            <person name="Katzourakis A."/>
            <person name="Burkitt-Gray L."/>
            <person name="Ray D.A."/>
            <person name="Sullivan K.A.M."/>
            <person name="Roscito J.G."/>
            <person name="Kirilenko B.M."/>
            <person name="Davalos L.M."/>
            <person name="Corthals A.P."/>
            <person name="Power M.L."/>
            <person name="Jones G."/>
            <person name="Ransome R.D."/>
            <person name="Dechmann D.K.N."/>
            <person name="Locatelli A.G."/>
            <person name="Puechmaille S.J."/>
            <person name="Fedrigo O."/>
            <person name="Jarvis E.D."/>
            <person name="Hiller M."/>
            <person name="Vernes S.C."/>
            <person name="Myers E.W."/>
            <person name="Teeling E.C."/>
        </authorList>
    </citation>
    <scope>NUCLEOTIDE SEQUENCE [LARGE SCALE GENOMIC DNA]</scope>
    <source>
        <strain evidence="2">MMyoMyo1</strain>
        <tissue evidence="2">Flight muscle</tissue>
    </source>
</reference>
<dbReference type="EMBL" id="JABWUV010000002">
    <property type="protein sequence ID" value="KAF6378693.1"/>
    <property type="molecule type" value="Genomic_DNA"/>
</dbReference>
<evidence type="ECO:0000313" key="3">
    <source>
        <dbReference type="Proteomes" id="UP000527355"/>
    </source>
</evidence>
<keyword evidence="3" id="KW-1185">Reference proteome</keyword>
<dbReference type="AlphaFoldDB" id="A0A7J7ZWQ7"/>
<feature type="region of interest" description="Disordered" evidence="1">
    <location>
        <begin position="1"/>
        <end position="51"/>
    </location>
</feature>
<evidence type="ECO:0000313" key="2">
    <source>
        <dbReference type="EMBL" id="KAF6378693.1"/>
    </source>
</evidence>
<organism evidence="2 3">
    <name type="scientific">Myotis myotis</name>
    <name type="common">Greater mouse-eared bat</name>
    <name type="synonym">Vespertilio myotis</name>
    <dbReference type="NCBI Taxonomy" id="51298"/>
    <lineage>
        <taxon>Eukaryota</taxon>
        <taxon>Metazoa</taxon>
        <taxon>Chordata</taxon>
        <taxon>Craniata</taxon>
        <taxon>Vertebrata</taxon>
        <taxon>Euteleostomi</taxon>
        <taxon>Mammalia</taxon>
        <taxon>Eutheria</taxon>
        <taxon>Laurasiatheria</taxon>
        <taxon>Chiroptera</taxon>
        <taxon>Yangochiroptera</taxon>
        <taxon>Vespertilionidae</taxon>
        <taxon>Myotis</taxon>
    </lineage>
</organism>
<gene>
    <name evidence="2" type="ORF">mMyoMyo1_009621</name>
</gene>
<comment type="caution">
    <text evidence="2">The sequence shown here is derived from an EMBL/GenBank/DDBJ whole genome shotgun (WGS) entry which is preliminary data.</text>
</comment>
<proteinExistence type="predicted"/>